<reference evidence="5 6" key="1">
    <citation type="submission" date="2018-05" db="EMBL/GenBank/DDBJ databases">
        <title>Genomic Encyclopedia of Archaeal and Bacterial Type Strains, Phase II (KMG-II): from individual species to whole genera.</title>
        <authorList>
            <person name="Goeker M."/>
        </authorList>
    </citation>
    <scope>NUCLEOTIDE SEQUENCE [LARGE SCALE GENOMIC DNA]</scope>
    <source>
        <strain evidence="5 6">DSM 19975</strain>
    </source>
</reference>
<accession>A0A316HB30</accession>
<name>A0A316HB30_9SPHI</name>
<feature type="domain" description="Methyltransferase type 11" evidence="4">
    <location>
        <begin position="46"/>
        <end position="137"/>
    </location>
</feature>
<organism evidence="5 6">
    <name type="scientific">Mucilaginibacter oryzae</name>
    <dbReference type="NCBI Taxonomy" id="468058"/>
    <lineage>
        <taxon>Bacteria</taxon>
        <taxon>Pseudomonadati</taxon>
        <taxon>Bacteroidota</taxon>
        <taxon>Sphingobacteriia</taxon>
        <taxon>Sphingobacteriales</taxon>
        <taxon>Sphingobacteriaceae</taxon>
        <taxon>Mucilaginibacter</taxon>
    </lineage>
</organism>
<protein>
    <submittedName>
        <fullName evidence="5">Methyltransferase family protein</fullName>
    </submittedName>
</protein>
<evidence type="ECO:0000256" key="1">
    <source>
        <dbReference type="ARBA" id="ARBA00008361"/>
    </source>
</evidence>
<dbReference type="Proteomes" id="UP000245678">
    <property type="component" value="Unassembled WGS sequence"/>
</dbReference>
<evidence type="ECO:0000313" key="5">
    <source>
        <dbReference type="EMBL" id="PWK77607.1"/>
    </source>
</evidence>
<dbReference type="InterPro" id="IPR029063">
    <property type="entry name" value="SAM-dependent_MTases_sf"/>
</dbReference>
<comment type="caution">
    <text evidence="5">The sequence shown here is derived from an EMBL/GenBank/DDBJ whole genome shotgun (WGS) entry which is preliminary data.</text>
</comment>
<dbReference type="GO" id="GO:0032259">
    <property type="term" value="P:methylation"/>
    <property type="evidence" value="ECO:0007669"/>
    <property type="project" value="UniProtKB-KW"/>
</dbReference>
<keyword evidence="2 5" id="KW-0489">Methyltransferase</keyword>
<dbReference type="InterPro" id="IPR051052">
    <property type="entry name" value="Diverse_substrate_MTase"/>
</dbReference>
<keyword evidence="6" id="KW-1185">Reference proteome</keyword>
<evidence type="ECO:0000256" key="3">
    <source>
        <dbReference type="ARBA" id="ARBA00022679"/>
    </source>
</evidence>
<comment type="similarity">
    <text evidence="1">Belongs to the methyltransferase superfamily.</text>
</comment>
<dbReference type="Pfam" id="PF08241">
    <property type="entry name" value="Methyltransf_11"/>
    <property type="match status" value="1"/>
</dbReference>
<dbReference type="EMBL" id="QGHA01000004">
    <property type="protein sequence ID" value="PWK77607.1"/>
    <property type="molecule type" value="Genomic_DNA"/>
</dbReference>
<evidence type="ECO:0000256" key="2">
    <source>
        <dbReference type="ARBA" id="ARBA00022603"/>
    </source>
</evidence>
<dbReference type="PANTHER" id="PTHR44942:SF4">
    <property type="entry name" value="METHYLTRANSFERASE TYPE 11 DOMAIN-CONTAINING PROTEIN"/>
    <property type="match status" value="1"/>
</dbReference>
<keyword evidence="3 5" id="KW-0808">Transferase</keyword>
<proteinExistence type="inferred from homology"/>
<dbReference type="SUPFAM" id="SSF53335">
    <property type="entry name" value="S-adenosyl-L-methionine-dependent methyltransferases"/>
    <property type="match status" value="1"/>
</dbReference>
<evidence type="ECO:0000259" key="4">
    <source>
        <dbReference type="Pfam" id="PF08241"/>
    </source>
</evidence>
<dbReference type="PANTHER" id="PTHR44942">
    <property type="entry name" value="METHYLTRANSF_11 DOMAIN-CONTAINING PROTEIN"/>
    <property type="match status" value="1"/>
</dbReference>
<dbReference type="AlphaFoldDB" id="A0A316HB30"/>
<dbReference type="InterPro" id="IPR013216">
    <property type="entry name" value="Methyltransf_11"/>
</dbReference>
<evidence type="ECO:0000313" key="6">
    <source>
        <dbReference type="Proteomes" id="UP000245678"/>
    </source>
</evidence>
<gene>
    <name evidence="5" type="ORF">LX99_02484</name>
</gene>
<sequence length="253" mass="28462">MMVNDSTTRFSNRVEDYVKYRPDYPASIVNFLHNTYALTQDKLIADIGAGTGISAAIFLNKGYRVIAVEPNAEMRAKSIELLGAYHGFMAHNGTAENTGLSDASIDAIVAGQAFHWFDPVLTRTEFKRILKPNGIVALIWNERKTGSAFEQQYDQLIIKHARDYVKVDHRNIDAERIAAFFTPAVMHLEIFQNKQVFDFEGLKGRLVSSSYMPTKDDAGFEAMITDLQALFDKFEQGGVITINYDTKVYSGRL</sequence>
<dbReference type="Gene3D" id="3.40.50.150">
    <property type="entry name" value="Vaccinia Virus protein VP39"/>
    <property type="match status" value="1"/>
</dbReference>
<dbReference type="CDD" id="cd02440">
    <property type="entry name" value="AdoMet_MTases"/>
    <property type="match status" value="1"/>
</dbReference>
<dbReference type="GO" id="GO:0008757">
    <property type="term" value="F:S-adenosylmethionine-dependent methyltransferase activity"/>
    <property type="evidence" value="ECO:0007669"/>
    <property type="project" value="InterPro"/>
</dbReference>
<dbReference type="RefSeq" id="WP_211319016.1">
    <property type="nucleotide sequence ID" value="NZ_QGHA01000004.1"/>
</dbReference>